<evidence type="ECO:0000256" key="1">
    <source>
        <dbReference type="SAM" id="Phobius"/>
    </source>
</evidence>
<evidence type="ECO:0008006" key="4">
    <source>
        <dbReference type="Google" id="ProtNLM"/>
    </source>
</evidence>
<dbReference type="Proteomes" id="UP001334732">
    <property type="component" value="Chromosome"/>
</dbReference>
<evidence type="ECO:0000313" key="3">
    <source>
        <dbReference type="Proteomes" id="UP001334732"/>
    </source>
</evidence>
<feature type="transmembrane region" description="Helical" evidence="1">
    <location>
        <begin position="52"/>
        <end position="74"/>
    </location>
</feature>
<keyword evidence="3" id="KW-1185">Reference proteome</keyword>
<evidence type="ECO:0000313" key="2">
    <source>
        <dbReference type="EMBL" id="WRS38693.1"/>
    </source>
</evidence>
<feature type="transmembrane region" description="Helical" evidence="1">
    <location>
        <begin position="243"/>
        <end position="264"/>
    </location>
</feature>
<feature type="transmembrane region" description="Helical" evidence="1">
    <location>
        <begin position="113"/>
        <end position="136"/>
    </location>
</feature>
<feature type="transmembrane region" description="Helical" evidence="1">
    <location>
        <begin position="187"/>
        <end position="207"/>
    </location>
</feature>
<gene>
    <name evidence="2" type="ORF">VA613_11865</name>
</gene>
<protein>
    <recommendedName>
        <fullName evidence="4">Permease</fullName>
    </recommendedName>
</protein>
<keyword evidence="1" id="KW-0812">Transmembrane</keyword>
<proteinExistence type="predicted"/>
<feature type="transmembrane region" description="Helical" evidence="1">
    <location>
        <begin position="219"/>
        <end position="237"/>
    </location>
</feature>
<name>A0ABZ1CI56_9PROT</name>
<feature type="transmembrane region" description="Helical" evidence="1">
    <location>
        <begin position="371"/>
        <end position="390"/>
    </location>
</feature>
<feature type="transmembrane region" description="Helical" evidence="1">
    <location>
        <begin position="396"/>
        <end position="417"/>
    </location>
</feature>
<keyword evidence="1" id="KW-1133">Transmembrane helix</keyword>
<feature type="transmembrane region" description="Helical" evidence="1">
    <location>
        <begin position="284"/>
        <end position="305"/>
    </location>
</feature>
<sequence>MQAGLSFEQAPPLALPLRFFLTAPLFLLAAGALIAMAPQALASRWTPEALALTHAITLGVLAMTMLGALTQMLPVVAGATLPAARVVARLAHIALTLGTAALLAAFLGAGPAVFGVALVLLGTAFAIFLAAAARSLARAVTNATVNGMRLAAASLAATIVLAGALALPRAGWVPGTPGMATVGAHATFGLLGWVLLLVVGVAYQVVPMFQLTPPYAPRLSRWLAPGLFVMLVVRAAAPVLPAAVADAAAVALAGGILLFAGATLRLQARRRRKIADVTLDYWRLGMTSLVACVGVWLAAWLAPAWRHSDAYPLLLGVLFLGGFALSVVSGMLYKIVPFLAWFHLQAQTQARAGSIPTMKDMIGERWARWQFRAHLAACALLAGGLAWPALLRMGGVLLMLSALLLALNLASAVRRFARHGGRFR</sequence>
<reference evidence="2 3" key="1">
    <citation type="submission" date="2023-12" db="EMBL/GenBank/DDBJ databases">
        <title>Thiobacillus sedimentum sp. nov., a chemolithoautotrophic sulfur-oxidizing bacterium isolated from freshwater sediment.</title>
        <authorList>
            <person name="Luo J."/>
            <person name="Dai C."/>
        </authorList>
    </citation>
    <scope>NUCLEOTIDE SEQUENCE [LARGE SCALE GENOMIC DNA]</scope>
    <source>
        <strain evidence="2 3">SCUT-2</strain>
    </source>
</reference>
<feature type="transmembrane region" description="Helical" evidence="1">
    <location>
        <begin position="311"/>
        <end position="333"/>
    </location>
</feature>
<dbReference type="RefSeq" id="WP_324779225.1">
    <property type="nucleotide sequence ID" value="NZ_CP141769.1"/>
</dbReference>
<accession>A0ABZ1CI56</accession>
<organism evidence="2 3">
    <name type="scientific">Thiobacillus sedimenti</name>
    <dbReference type="NCBI Taxonomy" id="3110231"/>
    <lineage>
        <taxon>Bacteria</taxon>
        <taxon>Pseudomonadati</taxon>
        <taxon>Pseudomonadota</taxon>
        <taxon>Betaproteobacteria</taxon>
        <taxon>Nitrosomonadales</taxon>
        <taxon>Thiobacillaceae</taxon>
        <taxon>Thiobacillus</taxon>
    </lineage>
</organism>
<keyword evidence="1" id="KW-0472">Membrane</keyword>
<feature type="transmembrane region" description="Helical" evidence="1">
    <location>
        <begin position="148"/>
        <end position="167"/>
    </location>
</feature>
<dbReference type="EMBL" id="CP141769">
    <property type="protein sequence ID" value="WRS38693.1"/>
    <property type="molecule type" value="Genomic_DNA"/>
</dbReference>